<evidence type="ECO:0000313" key="2">
    <source>
        <dbReference type="EMBL" id="AOS65506.1"/>
    </source>
</evidence>
<dbReference type="EMBL" id="CP014859">
    <property type="protein sequence ID" value="AOS65506.1"/>
    <property type="molecule type" value="Genomic_DNA"/>
</dbReference>
<dbReference type="Proteomes" id="UP000095210">
    <property type="component" value="Chromosome"/>
</dbReference>
<accession>A0AAC9N141</accession>
<feature type="domain" description="OAA-family lectin sugar binding" evidence="1">
    <location>
        <begin position="160"/>
        <end position="233"/>
    </location>
</feature>
<protein>
    <recommendedName>
        <fullName evidence="1">OAA-family lectin sugar binding domain-containing protein</fullName>
    </recommendedName>
</protein>
<evidence type="ECO:0000259" key="1">
    <source>
        <dbReference type="Pfam" id="PF17882"/>
    </source>
</evidence>
<name>A0AAC9N141_9PSEU</name>
<proteinExistence type="predicted"/>
<organism evidence="2 3">
    <name type="scientific">Actinoalloteichus hymeniacidonis</name>
    <dbReference type="NCBI Taxonomy" id="340345"/>
    <lineage>
        <taxon>Bacteria</taxon>
        <taxon>Bacillati</taxon>
        <taxon>Actinomycetota</taxon>
        <taxon>Actinomycetes</taxon>
        <taxon>Pseudonocardiales</taxon>
        <taxon>Pseudonocardiaceae</taxon>
        <taxon>Actinoalloteichus</taxon>
    </lineage>
</organism>
<keyword evidence="3" id="KW-1185">Reference proteome</keyword>
<dbReference type="AlphaFoldDB" id="A0AAC9N141"/>
<dbReference type="InterPro" id="IPR040964">
    <property type="entry name" value="SBD"/>
</dbReference>
<feature type="domain" description="OAA-family lectin sugar binding" evidence="1">
    <location>
        <begin position="250"/>
        <end position="328"/>
    </location>
</feature>
<dbReference type="RefSeq" id="WP_069852145.1">
    <property type="nucleotide sequence ID" value="NZ_CP014859.1"/>
</dbReference>
<dbReference type="Pfam" id="PF17882">
    <property type="entry name" value="SBD"/>
    <property type="match status" value="2"/>
</dbReference>
<sequence>MKPTYADFAFRPPILGNAVVHTSEASAAGSHLAVGAGGSVTLDFTLSKGEEIAEATLKVRALVAKSNRRTPGSAPVDVLVNGELVTERLAIPGGGDLPQDNVLAVPGALLVPGENTLEIRTAADARNQLWLYRITLDSVYERDHSERALGAAHAANSVFAFDTKRCASGHSSWVAAPPLLFHVERGENSVLEHLSWRGTDGAEAAIVFTAEMTGFYGHHRAADGTQSEFRGEVTGRWAFPDGIADARVHRFATEEGWGGGWHRSPDELRFVLDDGGAPVERIAWRDQRCNSGSITVRTGLNPDTGGRPYDFLGIYQRANEGAIGYRGVAVPELDKTLHRD</sequence>
<gene>
    <name evidence="2" type="ORF">TL08_23630</name>
</gene>
<reference evidence="3" key="1">
    <citation type="submission" date="2016-03" db="EMBL/GenBank/DDBJ databases">
        <title>Complete genome sequence of the type strain Actinoalloteichus hymeniacidonis DSM 45092.</title>
        <authorList>
            <person name="Schaffert L."/>
            <person name="Albersmeier A."/>
            <person name="Winkler A."/>
            <person name="Kalinowski J."/>
            <person name="Zotchev S."/>
            <person name="Ruckert C."/>
        </authorList>
    </citation>
    <scope>NUCLEOTIDE SEQUENCE [LARGE SCALE GENOMIC DNA]</scope>
    <source>
        <strain evidence="3">HPA177(T) (DSM 45092(T))</strain>
    </source>
</reference>
<dbReference type="KEGG" id="ahm:TL08_23630"/>
<evidence type="ECO:0000313" key="3">
    <source>
        <dbReference type="Proteomes" id="UP000095210"/>
    </source>
</evidence>